<keyword evidence="3" id="KW-1185">Reference proteome</keyword>
<evidence type="ECO:0000313" key="3">
    <source>
        <dbReference type="Proteomes" id="UP001219956"/>
    </source>
</evidence>
<dbReference type="InterPro" id="IPR016181">
    <property type="entry name" value="Acyl_CoA_acyltransferase"/>
</dbReference>
<accession>A0ABT5J2I3</accession>
<comment type="caution">
    <text evidence="2">The sequence shown here is derived from an EMBL/GenBank/DDBJ whole genome shotgun (WGS) entry which is preliminary data.</text>
</comment>
<organism evidence="2 3">
    <name type="scientific">Vogesella aquatica</name>
    <dbReference type="NCBI Taxonomy" id="2984206"/>
    <lineage>
        <taxon>Bacteria</taxon>
        <taxon>Pseudomonadati</taxon>
        <taxon>Pseudomonadota</taxon>
        <taxon>Betaproteobacteria</taxon>
        <taxon>Neisseriales</taxon>
        <taxon>Chromobacteriaceae</taxon>
        <taxon>Vogesella</taxon>
    </lineage>
</organism>
<dbReference type="EC" id="2.3.1.-" evidence="2"/>
<dbReference type="Pfam" id="PF13480">
    <property type="entry name" value="Acetyltransf_6"/>
    <property type="match status" value="1"/>
</dbReference>
<dbReference type="EMBL" id="JAQQLF010000031">
    <property type="protein sequence ID" value="MDC7719067.1"/>
    <property type="molecule type" value="Genomic_DNA"/>
</dbReference>
<dbReference type="GO" id="GO:0016746">
    <property type="term" value="F:acyltransferase activity"/>
    <property type="evidence" value="ECO:0007669"/>
    <property type="project" value="UniProtKB-KW"/>
</dbReference>
<protein>
    <submittedName>
        <fullName evidence="2">GNAT family N-acetyltransferase</fullName>
        <ecNumber evidence="2">2.3.1.-</ecNumber>
    </submittedName>
</protein>
<name>A0ABT5J2I3_9NEIS</name>
<gene>
    <name evidence="2" type="ORF">PQU95_17840</name>
</gene>
<dbReference type="Proteomes" id="UP001219956">
    <property type="component" value="Unassembled WGS sequence"/>
</dbReference>
<keyword evidence="2" id="KW-0012">Acyltransferase</keyword>
<evidence type="ECO:0000259" key="1">
    <source>
        <dbReference type="Pfam" id="PF13480"/>
    </source>
</evidence>
<keyword evidence="2" id="KW-0808">Transferase</keyword>
<reference evidence="2 3" key="1">
    <citation type="submission" date="2023-01" db="EMBL/GenBank/DDBJ databases">
        <title>Novel species of the genus Vogesella isolated from rivers.</title>
        <authorList>
            <person name="Lu H."/>
        </authorList>
    </citation>
    <scope>NUCLEOTIDE SEQUENCE [LARGE SCALE GENOMIC DNA]</scope>
    <source>
        <strain evidence="2 3">DC21W</strain>
    </source>
</reference>
<sequence>MSRLENPLLLDGHAHWLSQARQLGGQHWVANAPTQVCCSDAGTPAIPVTRLTRQASGDSYVASPRAAWLHYPQAEAARHGRTTRLLAAAASGPLAGLISAARLDSAWHINNWLLSTNLHPQWSEDELTLLTDTLLARQPDAPLLLRNVCDAANPGLPAMLQAQGWLLLPARQVYLCQPADPAVWRSPNVKRDQKLLQASPLTLLGPDQLGEADIPALQRCFRQLFIDKHSALNPDFTPAFFRLCLQQRFLALHALALDGQIVGCIGLYQRYGWLTTPLLGYDTSLPAELGLYRQLMALLLAKARERQLALHYSSGAGEFKRHRGGVPHLEYTAVFAHHLHGRHRLALSTLASLLQRTATPLLQRYG</sequence>
<dbReference type="InterPro" id="IPR038740">
    <property type="entry name" value="BioF2-like_GNAT_dom"/>
</dbReference>
<dbReference type="RefSeq" id="WP_272753255.1">
    <property type="nucleotide sequence ID" value="NZ_JAQQLF010000031.1"/>
</dbReference>
<feature type="domain" description="BioF2-like acetyltransferase" evidence="1">
    <location>
        <begin position="210"/>
        <end position="319"/>
    </location>
</feature>
<proteinExistence type="predicted"/>
<dbReference type="SUPFAM" id="SSF55729">
    <property type="entry name" value="Acyl-CoA N-acyltransferases (Nat)"/>
    <property type="match status" value="1"/>
</dbReference>
<evidence type="ECO:0000313" key="2">
    <source>
        <dbReference type="EMBL" id="MDC7719067.1"/>
    </source>
</evidence>